<keyword evidence="1" id="KW-0812">Transmembrane</keyword>
<keyword evidence="1" id="KW-0472">Membrane</keyword>
<reference evidence="2 3" key="1">
    <citation type="submission" date="2017-08" db="EMBL/GenBank/DDBJ databases">
        <title>Complete Genome Sequence of Bacillus kochii Oregon-R-modENCODE STRAIN BDGP4, isolated from Drosophila melanogaster gut.</title>
        <authorList>
            <person name="Wan K.H."/>
            <person name="Yu C."/>
            <person name="Park S."/>
            <person name="Hammonds A.S."/>
            <person name="Booth B.W."/>
            <person name="Celniker S.E."/>
        </authorList>
    </citation>
    <scope>NUCLEOTIDE SEQUENCE [LARGE SCALE GENOMIC DNA]</scope>
    <source>
        <strain evidence="2 3">BDGP4</strain>
    </source>
</reference>
<organism evidence="2 3">
    <name type="scientific">Cytobacillus kochii</name>
    <dbReference type="NCBI Taxonomy" id="859143"/>
    <lineage>
        <taxon>Bacteria</taxon>
        <taxon>Bacillati</taxon>
        <taxon>Bacillota</taxon>
        <taxon>Bacilli</taxon>
        <taxon>Bacillales</taxon>
        <taxon>Bacillaceae</taxon>
        <taxon>Cytobacillus</taxon>
    </lineage>
</organism>
<evidence type="ECO:0000313" key="2">
    <source>
        <dbReference type="EMBL" id="ASV69917.1"/>
    </source>
</evidence>
<proteinExistence type="predicted"/>
<feature type="transmembrane region" description="Helical" evidence="1">
    <location>
        <begin position="6"/>
        <end position="24"/>
    </location>
</feature>
<keyword evidence="3" id="KW-1185">Reference proteome</keyword>
<keyword evidence="1" id="KW-1133">Transmembrane helix</keyword>
<evidence type="ECO:0000313" key="3">
    <source>
        <dbReference type="Proteomes" id="UP000215137"/>
    </source>
</evidence>
<dbReference type="RefSeq" id="WP_095373481.1">
    <property type="nucleotide sequence ID" value="NZ_CANMJM010000002.1"/>
</dbReference>
<dbReference type="EMBL" id="CP022983">
    <property type="protein sequence ID" value="ASV69917.1"/>
    <property type="molecule type" value="Genomic_DNA"/>
</dbReference>
<dbReference type="GeneID" id="97215653"/>
<accession>A0A248TNZ6</accession>
<feature type="transmembrane region" description="Helical" evidence="1">
    <location>
        <begin position="33"/>
        <end position="51"/>
    </location>
</feature>
<dbReference type="OrthoDB" id="2942660at2"/>
<protein>
    <submittedName>
        <fullName evidence="2">Uncharacterized protein</fullName>
    </submittedName>
</protein>
<feature type="transmembrane region" description="Helical" evidence="1">
    <location>
        <begin position="57"/>
        <end position="78"/>
    </location>
</feature>
<dbReference type="Proteomes" id="UP000215137">
    <property type="component" value="Chromosome"/>
</dbReference>
<dbReference type="KEGG" id="bko:CKF48_01420"/>
<name>A0A248TNZ6_9BACI</name>
<sequence length="83" mass="9998">MRLYTVVILQLIIWSGYTFVEWLSRYDKLSMKVIILLIFVYFAMVLGNHLLHSKMRTVLATSISISVYLFFYFIMFYIDDLIR</sequence>
<evidence type="ECO:0000256" key="1">
    <source>
        <dbReference type="SAM" id="Phobius"/>
    </source>
</evidence>
<dbReference type="AlphaFoldDB" id="A0A248TNZ6"/>
<gene>
    <name evidence="2" type="ORF">CKF48_01420</name>
</gene>